<keyword evidence="10" id="KW-1185">Reference proteome</keyword>
<organism evidence="9 10">
    <name type="scientific">Saccharospirillum salsuginis</name>
    <dbReference type="NCBI Taxonomy" id="418750"/>
    <lineage>
        <taxon>Bacteria</taxon>
        <taxon>Pseudomonadati</taxon>
        <taxon>Pseudomonadota</taxon>
        <taxon>Gammaproteobacteria</taxon>
        <taxon>Oceanospirillales</taxon>
        <taxon>Saccharospirillaceae</taxon>
        <taxon>Saccharospirillum</taxon>
    </lineage>
</organism>
<dbReference type="InterPro" id="IPR003660">
    <property type="entry name" value="HAMP_dom"/>
</dbReference>
<dbReference type="AlphaFoldDB" id="A0A918K083"/>
<dbReference type="FunFam" id="1.10.287.950:FF:000001">
    <property type="entry name" value="Methyl-accepting chemotaxis sensory transducer"/>
    <property type="match status" value="1"/>
</dbReference>
<evidence type="ECO:0000256" key="2">
    <source>
        <dbReference type="ARBA" id="ARBA00023224"/>
    </source>
</evidence>
<gene>
    <name evidence="9" type="ORF">GCM10007392_03900</name>
</gene>
<dbReference type="Gene3D" id="3.30.450.20">
    <property type="entry name" value="PAS domain"/>
    <property type="match status" value="1"/>
</dbReference>
<comment type="caution">
    <text evidence="9">The sequence shown here is derived from an EMBL/GenBank/DDBJ whole genome shotgun (WGS) entry which is preliminary data.</text>
</comment>
<dbReference type="GO" id="GO:0016020">
    <property type="term" value="C:membrane"/>
    <property type="evidence" value="ECO:0007669"/>
    <property type="project" value="UniProtKB-SubCell"/>
</dbReference>
<keyword evidence="6" id="KW-1133">Transmembrane helix</keyword>
<evidence type="ECO:0000259" key="8">
    <source>
        <dbReference type="PROSITE" id="PS50885"/>
    </source>
</evidence>
<evidence type="ECO:0000313" key="10">
    <source>
        <dbReference type="Proteomes" id="UP000626148"/>
    </source>
</evidence>
<dbReference type="Gene3D" id="1.10.287.950">
    <property type="entry name" value="Methyl-accepting chemotaxis protein"/>
    <property type="match status" value="1"/>
</dbReference>
<dbReference type="InterPro" id="IPR004089">
    <property type="entry name" value="MCPsignal_dom"/>
</dbReference>
<dbReference type="RefSeq" id="WP_189606803.1">
    <property type="nucleotide sequence ID" value="NZ_BMXR01000001.1"/>
</dbReference>
<proteinExistence type="inferred from homology"/>
<protein>
    <submittedName>
        <fullName evidence="9">Energy taxis-modulating methyl-accepting chemotaxis protein with Cache_1 sensory domain</fullName>
    </submittedName>
</protein>
<evidence type="ECO:0000256" key="3">
    <source>
        <dbReference type="ARBA" id="ARBA00029447"/>
    </source>
</evidence>
<keyword evidence="6" id="KW-0812">Transmembrane</keyword>
<feature type="region of interest" description="Disordered" evidence="5">
    <location>
        <begin position="433"/>
        <end position="454"/>
    </location>
</feature>
<dbReference type="PANTHER" id="PTHR32089:SF112">
    <property type="entry name" value="LYSOZYME-LIKE PROTEIN-RELATED"/>
    <property type="match status" value="1"/>
</dbReference>
<comment type="subcellular location">
    <subcellularLocation>
        <location evidence="1">Membrane</location>
    </subcellularLocation>
</comment>
<dbReference type="Pfam" id="PF00015">
    <property type="entry name" value="MCPsignal"/>
    <property type="match status" value="1"/>
</dbReference>
<feature type="transmembrane region" description="Helical" evidence="6">
    <location>
        <begin position="301"/>
        <end position="321"/>
    </location>
</feature>
<feature type="transmembrane region" description="Helical" evidence="6">
    <location>
        <begin position="12"/>
        <end position="31"/>
    </location>
</feature>
<evidence type="ECO:0000256" key="5">
    <source>
        <dbReference type="SAM" id="MobiDB-lite"/>
    </source>
</evidence>
<dbReference type="PANTHER" id="PTHR32089">
    <property type="entry name" value="METHYL-ACCEPTING CHEMOTAXIS PROTEIN MCPB"/>
    <property type="match status" value="1"/>
</dbReference>
<evidence type="ECO:0000256" key="4">
    <source>
        <dbReference type="PROSITE-ProRule" id="PRU00284"/>
    </source>
</evidence>
<dbReference type="GO" id="GO:0007165">
    <property type="term" value="P:signal transduction"/>
    <property type="evidence" value="ECO:0007669"/>
    <property type="project" value="UniProtKB-KW"/>
</dbReference>
<dbReference type="Proteomes" id="UP000626148">
    <property type="component" value="Unassembled WGS sequence"/>
</dbReference>
<dbReference type="CDD" id="cd11386">
    <property type="entry name" value="MCP_signal"/>
    <property type="match status" value="1"/>
</dbReference>
<dbReference type="Pfam" id="PF00672">
    <property type="entry name" value="HAMP"/>
    <property type="match status" value="1"/>
</dbReference>
<dbReference type="SMART" id="SM00304">
    <property type="entry name" value="HAMP"/>
    <property type="match status" value="1"/>
</dbReference>
<evidence type="ECO:0000256" key="6">
    <source>
        <dbReference type="SAM" id="Phobius"/>
    </source>
</evidence>
<evidence type="ECO:0000256" key="1">
    <source>
        <dbReference type="ARBA" id="ARBA00004370"/>
    </source>
</evidence>
<reference evidence="9" key="2">
    <citation type="submission" date="2020-09" db="EMBL/GenBank/DDBJ databases">
        <authorList>
            <person name="Sun Q."/>
            <person name="Kim S."/>
        </authorList>
    </citation>
    <scope>NUCLEOTIDE SEQUENCE</scope>
    <source>
        <strain evidence="9">KCTC 22169</strain>
    </source>
</reference>
<keyword evidence="2 4" id="KW-0807">Transducer</keyword>
<dbReference type="PROSITE" id="PS50111">
    <property type="entry name" value="CHEMOTAXIS_TRANSDUC_2"/>
    <property type="match status" value="1"/>
</dbReference>
<reference evidence="9" key="1">
    <citation type="journal article" date="2014" name="Int. J. Syst. Evol. Microbiol.">
        <title>Complete genome sequence of Corynebacterium casei LMG S-19264T (=DSM 44701T), isolated from a smear-ripened cheese.</title>
        <authorList>
            <consortium name="US DOE Joint Genome Institute (JGI-PGF)"/>
            <person name="Walter F."/>
            <person name="Albersmeier A."/>
            <person name="Kalinowski J."/>
            <person name="Ruckert C."/>
        </authorList>
    </citation>
    <scope>NUCLEOTIDE SEQUENCE</scope>
    <source>
        <strain evidence="9">KCTC 22169</strain>
    </source>
</reference>
<sequence length="652" mass="71073">MTFWNRLALRTRLFAATSLILATVLILVVVLQSNLSARDRLTRLQTEELPTALNGMAASIQGRLNLALAGSGALANNTFIADWIRAGAPEGRLDEIGDAMAQTQSSLEASAVFMSIRVGDELRILFYEDGSLNARVMSRDNPDDAWYFQFVERSQSYELNLDTNAFSGDQLLMFVNYRSEFEDRQGRPLNVAGGAMNMEQLAAMIRDYRIGDSGQVMLVQPGGLVDVHPDADQAGSLNLTGREQAGQLLDNRGGDARVFETRWQGREAFVGSVWLPSLQRYLVAEVPTTDIRADIADNQKVTLMVAAVLLLLGLALLYPMARALVSPLTALRNQVMAVTESLDLRQRFTTSDRAEIGELCSQLNHLLTRLGDTLGEVREGCDHAESIASELSSGARHTTEAFEQHRTELATVASTMDGIAGKVSEVASNAVEAGQRSEGGSEALRSASQQLESSHTAIGKLEQDMLTARERMDELLKHSDEVLHVLDVIQGVSEQTNLLALNAAIEAARAGEHGRGFAVVADEVRKLAQRTQDSTNEIQGIIDNLRTASNQVADQLQVSAGSSQAGLESLDRTREELEALSQRFLEVLDMNRAIARDTAVQQDSIQSVHEGLRHFSEQGGQASTLAEQARAASEHLTGRMAQLKTKVQAFLC</sequence>
<evidence type="ECO:0000259" key="7">
    <source>
        <dbReference type="PROSITE" id="PS50111"/>
    </source>
</evidence>
<evidence type="ECO:0000313" key="9">
    <source>
        <dbReference type="EMBL" id="GGX40407.1"/>
    </source>
</evidence>
<comment type="similarity">
    <text evidence="3">Belongs to the methyl-accepting chemotaxis (MCP) protein family.</text>
</comment>
<feature type="domain" description="HAMP" evidence="8">
    <location>
        <begin position="322"/>
        <end position="375"/>
    </location>
</feature>
<dbReference type="SUPFAM" id="SSF58104">
    <property type="entry name" value="Methyl-accepting chemotaxis protein (MCP) signaling domain"/>
    <property type="match status" value="1"/>
</dbReference>
<accession>A0A918K083</accession>
<keyword evidence="6" id="KW-0472">Membrane</keyword>
<dbReference type="PROSITE" id="PS50885">
    <property type="entry name" value="HAMP"/>
    <property type="match status" value="1"/>
</dbReference>
<name>A0A918K083_9GAMM</name>
<feature type="domain" description="Methyl-accepting transducer" evidence="7">
    <location>
        <begin position="380"/>
        <end position="637"/>
    </location>
</feature>
<dbReference type="SMART" id="SM00283">
    <property type="entry name" value="MA"/>
    <property type="match status" value="1"/>
</dbReference>
<dbReference type="GO" id="GO:0006935">
    <property type="term" value="P:chemotaxis"/>
    <property type="evidence" value="ECO:0007669"/>
    <property type="project" value="UniProtKB-ARBA"/>
</dbReference>
<dbReference type="EMBL" id="BMXR01000001">
    <property type="protein sequence ID" value="GGX40407.1"/>
    <property type="molecule type" value="Genomic_DNA"/>
</dbReference>